<dbReference type="InterPro" id="IPR016035">
    <property type="entry name" value="Acyl_Trfase/lysoPLipase"/>
</dbReference>
<dbReference type="Pfam" id="PF21089">
    <property type="entry name" value="PKS_DH_N"/>
    <property type="match status" value="1"/>
</dbReference>
<evidence type="ECO:0000259" key="7">
    <source>
        <dbReference type="PROSITE" id="PS52004"/>
    </source>
</evidence>
<dbReference type="SMART" id="SM00827">
    <property type="entry name" value="PKS_AT"/>
    <property type="match status" value="1"/>
</dbReference>
<dbReference type="SMART" id="SM00825">
    <property type="entry name" value="PKS_KS"/>
    <property type="match status" value="1"/>
</dbReference>
<dbReference type="Pfam" id="PF00698">
    <property type="entry name" value="Acyl_transf_1"/>
    <property type="match status" value="1"/>
</dbReference>
<dbReference type="SUPFAM" id="SSF53901">
    <property type="entry name" value="Thiolase-like"/>
    <property type="match status" value="1"/>
</dbReference>
<dbReference type="GO" id="GO:0016491">
    <property type="term" value="F:oxidoreductase activity"/>
    <property type="evidence" value="ECO:0007669"/>
    <property type="project" value="UniProtKB-KW"/>
</dbReference>
<feature type="region of interest" description="N-terminal hotdog fold" evidence="6">
    <location>
        <begin position="945"/>
        <end position="1077"/>
    </location>
</feature>
<dbReference type="SUPFAM" id="SSF52151">
    <property type="entry name" value="FabD/lysophospholipase-like"/>
    <property type="match status" value="1"/>
</dbReference>
<gene>
    <name evidence="9" type="ORF">QQS21_003917</name>
</gene>
<dbReference type="InterPro" id="IPR016039">
    <property type="entry name" value="Thiolase-like"/>
</dbReference>
<dbReference type="Pfam" id="PF02801">
    <property type="entry name" value="Ketoacyl-synt_C"/>
    <property type="match status" value="1"/>
</dbReference>
<dbReference type="InterPro" id="IPR049900">
    <property type="entry name" value="PKS_mFAS_DH"/>
</dbReference>
<feature type="domain" description="PKS/mFAS DH" evidence="8">
    <location>
        <begin position="945"/>
        <end position="1131"/>
    </location>
</feature>
<evidence type="ECO:0000313" key="10">
    <source>
        <dbReference type="Proteomes" id="UP001251528"/>
    </source>
</evidence>
<comment type="caution">
    <text evidence="9">The sequence shown here is derived from an EMBL/GenBank/DDBJ whole genome shotgun (WGS) entry which is preliminary data.</text>
</comment>
<keyword evidence="4" id="KW-0560">Oxidoreductase</keyword>
<keyword evidence="10" id="KW-1185">Reference proteome</keyword>
<evidence type="ECO:0000256" key="1">
    <source>
        <dbReference type="ARBA" id="ARBA00022450"/>
    </source>
</evidence>
<dbReference type="InterPro" id="IPR049552">
    <property type="entry name" value="PKS_DH_N"/>
</dbReference>
<name>A0AAJ0G071_9HYPO</name>
<dbReference type="InterPro" id="IPR001227">
    <property type="entry name" value="Ac_transferase_dom_sf"/>
</dbReference>
<organism evidence="9 10">
    <name type="scientific">Conoideocrella luteorostrata</name>
    <dbReference type="NCBI Taxonomy" id="1105319"/>
    <lineage>
        <taxon>Eukaryota</taxon>
        <taxon>Fungi</taxon>
        <taxon>Dikarya</taxon>
        <taxon>Ascomycota</taxon>
        <taxon>Pezizomycotina</taxon>
        <taxon>Sordariomycetes</taxon>
        <taxon>Hypocreomycetidae</taxon>
        <taxon>Hypocreales</taxon>
        <taxon>Clavicipitaceae</taxon>
        <taxon>Conoideocrella</taxon>
    </lineage>
</organism>
<dbReference type="PROSITE" id="PS00606">
    <property type="entry name" value="KS3_1"/>
    <property type="match status" value="1"/>
</dbReference>
<protein>
    <recommendedName>
        <fullName evidence="11">Polyketide synthase</fullName>
    </recommendedName>
</protein>
<evidence type="ECO:0000256" key="4">
    <source>
        <dbReference type="ARBA" id="ARBA00023002"/>
    </source>
</evidence>
<dbReference type="CDD" id="cd00833">
    <property type="entry name" value="PKS"/>
    <property type="match status" value="1"/>
</dbReference>
<dbReference type="PROSITE" id="PS52019">
    <property type="entry name" value="PKS_MFAS_DH"/>
    <property type="match status" value="1"/>
</dbReference>
<dbReference type="InterPro" id="IPR014043">
    <property type="entry name" value="Acyl_transferase_dom"/>
</dbReference>
<dbReference type="InterPro" id="IPR032821">
    <property type="entry name" value="PKS_assoc"/>
</dbReference>
<dbReference type="Gene3D" id="3.40.47.10">
    <property type="match status" value="1"/>
</dbReference>
<keyword evidence="1" id="KW-0596">Phosphopantetheine</keyword>
<dbReference type="GO" id="GO:0044550">
    <property type="term" value="P:secondary metabolite biosynthetic process"/>
    <property type="evidence" value="ECO:0007669"/>
    <property type="project" value="TreeGrafter"/>
</dbReference>
<feature type="domain" description="Ketosynthase family 3 (KS3)" evidence="7">
    <location>
        <begin position="4"/>
        <end position="426"/>
    </location>
</feature>
<dbReference type="GO" id="GO:0004315">
    <property type="term" value="F:3-oxoacyl-[acyl-carrier-protein] synthase activity"/>
    <property type="evidence" value="ECO:0007669"/>
    <property type="project" value="InterPro"/>
</dbReference>
<dbReference type="Gene3D" id="3.40.366.10">
    <property type="entry name" value="Malonyl-Coenzyme A Acyl Carrier Protein, domain 2"/>
    <property type="match status" value="1"/>
</dbReference>
<keyword evidence="5" id="KW-0511">Multifunctional enzyme</keyword>
<dbReference type="InterPro" id="IPR014031">
    <property type="entry name" value="Ketoacyl_synth_C"/>
</dbReference>
<dbReference type="SUPFAM" id="SSF55048">
    <property type="entry name" value="Probable ACP-binding domain of malonyl-CoA ACP transacylase"/>
    <property type="match status" value="1"/>
</dbReference>
<dbReference type="InterPro" id="IPR042104">
    <property type="entry name" value="PKS_dehydratase_sf"/>
</dbReference>
<proteinExistence type="predicted"/>
<accession>A0AAJ0G071</accession>
<dbReference type="InterPro" id="IPR050091">
    <property type="entry name" value="PKS_NRPS_Biosynth_Enz"/>
</dbReference>
<evidence type="ECO:0008006" key="11">
    <source>
        <dbReference type="Google" id="ProtNLM"/>
    </source>
</evidence>
<dbReference type="InterPro" id="IPR020841">
    <property type="entry name" value="PKS_Beta-ketoAc_synthase_dom"/>
</dbReference>
<dbReference type="PANTHER" id="PTHR43775:SF29">
    <property type="entry name" value="ASPERFURANONE POLYKETIDE SYNTHASE AFOG-RELATED"/>
    <property type="match status" value="1"/>
</dbReference>
<keyword evidence="2" id="KW-0597">Phosphoprotein</keyword>
<dbReference type="GO" id="GO:0004312">
    <property type="term" value="F:fatty acid synthase activity"/>
    <property type="evidence" value="ECO:0007669"/>
    <property type="project" value="TreeGrafter"/>
</dbReference>
<evidence type="ECO:0000256" key="6">
    <source>
        <dbReference type="PROSITE-ProRule" id="PRU01363"/>
    </source>
</evidence>
<dbReference type="InterPro" id="IPR018201">
    <property type="entry name" value="Ketoacyl_synth_AS"/>
</dbReference>
<dbReference type="Pfam" id="PF00109">
    <property type="entry name" value="ketoacyl-synt"/>
    <property type="match status" value="1"/>
</dbReference>
<dbReference type="GO" id="GO:0006633">
    <property type="term" value="P:fatty acid biosynthetic process"/>
    <property type="evidence" value="ECO:0007669"/>
    <property type="project" value="InterPro"/>
</dbReference>
<evidence type="ECO:0000256" key="3">
    <source>
        <dbReference type="ARBA" id="ARBA00022679"/>
    </source>
</evidence>
<dbReference type="Pfam" id="PF16197">
    <property type="entry name" value="KAsynt_C_assoc"/>
    <property type="match status" value="1"/>
</dbReference>
<dbReference type="AlphaFoldDB" id="A0AAJ0G071"/>
<dbReference type="PANTHER" id="PTHR43775">
    <property type="entry name" value="FATTY ACID SYNTHASE"/>
    <property type="match status" value="1"/>
</dbReference>
<evidence type="ECO:0000313" key="9">
    <source>
        <dbReference type="EMBL" id="KAK2603882.1"/>
    </source>
</evidence>
<evidence type="ECO:0000256" key="2">
    <source>
        <dbReference type="ARBA" id="ARBA00022553"/>
    </source>
</evidence>
<dbReference type="Gene3D" id="3.10.129.110">
    <property type="entry name" value="Polyketide synthase dehydratase"/>
    <property type="match status" value="1"/>
</dbReference>
<feature type="region of interest" description="C-terminal hotdog fold" evidence="6">
    <location>
        <begin position="1096"/>
        <end position="1131"/>
    </location>
</feature>
<dbReference type="InterPro" id="IPR014030">
    <property type="entry name" value="Ketoacyl_synth_N"/>
</dbReference>
<dbReference type="PROSITE" id="PS52004">
    <property type="entry name" value="KS3_2"/>
    <property type="match status" value="1"/>
</dbReference>
<reference evidence="9" key="1">
    <citation type="submission" date="2023-06" db="EMBL/GenBank/DDBJ databases">
        <title>Conoideocrella luteorostrata (Hypocreales: Clavicipitaceae), a potential biocontrol fungus for elongate hemlock scale in United States Christmas tree production areas.</title>
        <authorList>
            <person name="Barrett H."/>
            <person name="Lovett B."/>
            <person name="Macias A.M."/>
            <person name="Stajich J.E."/>
            <person name="Kasson M.T."/>
        </authorList>
    </citation>
    <scope>NUCLEOTIDE SEQUENCE</scope>
    <source>
        <strain evidence="9">ARSEF 14590</strain>
    </source>
</reference>
<dbReference type="SMART" id="SM00826">
    <property type="entry name" value="PKS_DH"/>
    <property type="match status" value="1"/>
</dbReference>
<evidence type="ECO:0000256" key="5">
    <source>
        <dbReference type="ARBA" id="ARBA00023268"/>
    </source>
</evidence>
<evidence type="ECO:0000259" key="8">
    <source>
        <dbReference type="PROSITE" id="PS52019"/>
    </source>
</evidence>
<comment type="caution">
    <text evidence="6">Lacks conserved residue(s) required for the propagation of feature annotation.</text>
</comment>
<keyword evidence="3" id="KW-0808">Transferase</keyword>
<sequence>MGNNSDIAIVGHAYRAAGVGRKGLWEFLDEAKCAFSRVPEDRFDQDAFYDSNPQKQGCFATKGAHFLPGDVYAFDAPFFNLRDEEVRAIDPHHRLLLECTFEAAESAGMTLTDLAGRDVGVFSTIGATDYSIQGLLDLPVTTMWTAPGTSGTMFANRLSYFFDLKGPSVALDTACASSTYAMHVACKSLLNQECEAAVVGAASVLLGPEHWVMLDTMGALSPEGKSFSYDHKASGFGRGEGAACFLIKRLDDALEAGDPVHAVIRNSACNHSGRSDGITMPSKDAQIRLLRKVHEGVGLDPANTAVVEGHGTGTKVGDPIEAGAFTEVLGKNRTPDNPLYIGSVKSNFGHLENASGAIAITKALLMLQHGHVLPNANFEKMNPDIVDQEKLTVARKTSPWPKDALKRVCVTNFGFGGSNAAVILDEAPKRTHTMRTHTIINGKSNAPTSSFVDGNGISDGDNSKEHSEAKKLFVFSAKTEESLSAYVNSFTEYLEQAPQDAQFLTDVSFTLGQRRMHHRWRAATMASSVTELQSRLTSLKPAKVKHRVISFVFTGQGAQYAQMASELRHHVFTAAIDQAEMYLRNNGADWSLKAELAKPPAESRIDDADISQPACTAVQIALVLLLQSIGIEPSVVTGHSSGEIAAAYCAGMLSFETAMAVAYFRGRAVTELAHKSTHKGGMAALGVSYSDALALINANTSRDIVIAAINSPQSVTISGDASAIDIIVNEAQSRGLFARKLKVRVAYHSHHMSQVASSYLASIEPFFKKTSHQPRGSDILFISSVIGQSVDSVDAFYWVDNLVKPVKFVDAVSQVVSSFHSIKSTPADQSKTQAVFIEIGPHAALQNPIKQTLSQFYSHANAKHDFFTYAPVMVRGTAADETLLQLAGNLFSLGAPVNLAAINQTSKANALVVTDLPAYSWDKSKRYLREGRAVRKRLNPGLPYNPFIGWKSPHSEGNDVSFRQVFTLDDMPWIRDHTVSGEVIMPMTGFLSMGIEALRMLNPETPETVVISEFYMKRSLEIVEEERVDITTKLQPLVTGADRVSSSVWRFEILSWNKQDDWISHCHGMIEVQKEELSLESPTLKTALSLVHSPNMQESQLFDYIYASEPRESTVYGPAFKSTVAYWEGCG</sequence>
<dbReference type="EMBL" id="JASWJB010000054">
    <property type="protein sequence ID" value="KAK2603882.1"/>
    <property type="molecule type" value="Genomic_DNA"/>
</dbReference>
<dbReference type="InterPro" id="IPR016036">
    <property type="entry name" value="Malonyl_transacylase_ACP-bd"/>
</dbReference>
<dbReference type="InterPro" id="IPR020807">
    <property type="entry name" value="PKS_DH"/>
</dbReference>
<dbReference type="Proteomes" id="UP001251528">
    <property type="component" value="Unassembled WGS sequence"/>
</dbReference>